<accession>A0A0M3JUG3</accession>
<evidence type="ECO:0000256" key="12">
    <source>
        <dbReference type="ARBA" id="ARBA00050530"/>
    </source>
</evidence>
<dbReference type="PANTHER" id="PTHR10851">
    <property type="entry name" value="PYRIDOXINE-5-PHOSPHATE OXIDASE"/>
    <property type="match status" value="1"/>
</dbReference>
<evidence type="ECO:0000256" key="13">
    <source>
        <dbReference type="ARBA" id="ARBA00052947"/>
    </source>
</evidence>
<dbReference type="Pfam" id="PF01243">
    <property type="entry name" value="PNPOx_N"/>
    <property type="match status" value="1"/>
</dbReference>
<proteinExistence type="inferred from homology"/>
<evidence type="ECO:0000256" key="10">
    <source>
        <dbReference type="ARBA" id="ARBA00023002"/>
    </source>
</evidence>
<dbReference type="AlphaFoldDB" id="A0A0M3JUG3"/>
<dbReference type="InterPro" id="IPR019576">
    <property type="entry name" value="Pyridoxamine_oxidase_dimer_C"/>
</dbReference>
<dbReference type="GO" id="GO:0010181">
    <property type="term" value="F:FMN binding"/>
    <property type="evidence" value="ECO:0007669"/>
    <property type="project" value="InterPro"/>
</dbReference>
<evidence type="ECO:0000256" key="9">
    <source>
        <dbReference type="ARBA" id="ARBA00022643"/>
    </source>
</evidence>
<keyword evidence="8" id="KW-0285">Flavoprotein</keyword>
<dbReference type="EMBL" id="UYRR01031055">
    <property type="protein sequence ID" value="VDK44741.1"/>
    <property type="molecule type" value="Genomic_DNA"/>
</dbReference>
<dbReference type="PIRSF" id="PIRSF000190">
    <property type="entry name" value="Pyd_amn-ph_oxd"/>
    <property type="match status" value="1"/>
</dbReference>
<dbReference type="UniPathway" id="UPA01068">
    <property type="reaction ID" value="UER00304"/>
</dbReference>
<keyword evidence="19" id="KW-1185">Reference proteome</keyword>
<dbReference type="Pfam" id="PF10590">
    <property type="entry name" value="PNP_phzG_C"/>
    <property type="match status" value="1"/>
</dbReference>
<dbReference type="FunFam" id="2.30.110.10:FF:000020">
    <property type="entry name" value="PNPO isoform 11"/>
    <property type="match status" value="1"/>
</dbReference>
<dbReference type="OrthoDB" id="303614at2759"/>
<evidence type="ECO:0000313" key="20">
    <source>
        <dbReference type="WBParaSite" id="ASIM_0001181601-mRNA-1"/>
    </source>
</evidence>
<evidence type="ECO:0000313" key="18">
    <source>
        <dbReference type="EMBL" id="VDK44741.1"/>
    </source>
</evidence>
<comment type="cofactor">
    <cofactor evidence="1">
        <name>FMN</name>
        <dbReference type="ChEBI" id="CHEBI:58210"/>
    </cofactor>
</comment>
<evidence type="ECO:0000256" key="14">
    <source>
        <dbReference type="ARBA" id="ARBA00073441"/>
    </source>
</evidence>
<dbReference type="NCBIfam" id="NF004231">
    <property type="entry name" value="PRK05679.1"/>
    <property type="match status" value="1"/>
</dbReference>
<dbReference type="EC" id="1.4.3.5" evidence="7"/>
<comment type="pathway">
    <text evidence="3">Cofactor metabolism; pyridoxal 5'-phosphate salvage; pyridoxal 5'-phosphate from pyridoxamine 5'-phosphate: step 1/1.</text>
</comment>
<dbReference type="GO" id="GO:0008615">
    <property type="term" value="P:pyridoxine biosynthetic process"/>
    <property type="evidence" value="ECO:0007669"/>
    <property type="project" value="UniProtKB-KW"/>
</dbReference>
<dbReference type="NCBIfam" id="TIGR00558">
    <property type="entry name" value="pdxH"/>
    <property type="match status" value="1"/>
</dbReference>
<dbReference type="InterPro" id="IPR019740">
    <property type="entry name" value="Pyridox_Oxase_CS"/>
</dbReference>
<evidence type="ECO:0000259" key="16">
    <source>
        <dbReference type="Pfam" id="PF01243"/>
    </source>
</evidence>
<keyword evidence="9" id="KW-0288">FMN</keyword>
<dbReference type="InterPro" id="IPR000659">
    <property type="entry name" value="Pyridox_Oxase"/>
</dbReference>
<evidence type="ECO:0000256" key="7">
    <source>
        <dbReference type="ARBA" id="ARBA00012801"/>
    </source>
</evidence>
<evidence type="ECO:0000256" key="6">
    <source>
        <dbReference type="ARBA" id="ARBA00011738"/>
    </source>
</evidence>
<sequence>MKFLDWRKPYMNLKEPYLLEENLPSKDPFEVFDCWFKDVASRKDISFEEVNAVSVSTACDNRPSSRMVLLKEYDRQGFSFYTNLESRKAREIQANPQACMLFYWPRVDRQIRIEGKMELLPSQMAEDYWNSRPAKSRIGSKLSSQSSVIPNRQYLVDKRNELQRLAEEKGDSAITRPDCWGGYRLCPVYFEFWQGQSDRIHDRIVFEKSDKEWTMKRLAP</sequence>
<comment type="catalytic activity">
    <reaction evidence="12">
        <text>pyridoxamine 5'-phosphate + O2 + H2O = pyridoxal 5'-phosphate + H2O2 + NH4(+)</text>
        <dbReference type="Rhea" id="RHEA:15817"/>
        <dbReference type="ChEBI" id="CHEBI:15377"/>
        <dbReference type="ChEBI" id="CHEBI:15379"/>
        <dbReference type="ChEBI" id="CHEBI:16240"/>
        <dbReference type="ChEBI" id="CHEBI:28938"/>
        <dbReference type="ChEBI" id="CHEBI:58451"/>
        <dbReference type="ChEBI" id="CHEBI:597326"/>
        <dbReference type="EC" id="1.4.3.5"/>
    </reaction>
    <physiologicalReaction direction="left-to-right" evidence="12">
        <dbReference type="Rhea" id="RHEA:15818"/>
    </physiologicalReaction>
</comment>
<reference evidence="18 19" key="2">
    <citation type="submission" date="2018-11" db="EMBL/GenBank/DDBJ databases">
        <authorList>
            <consortium name="Pathogen Informatics"/>
        </authorList>
    </citation>
    <scope>NUCLEOTIDE SEQUENCE [LARGE SCALE GENOMIC DNA]</scope>
</reference>
<evidence type="ECO:0000256" key="8">
    <source>
        <dbReference type="ARBA" id="ARBA00022630"/>
    </source>
</evidence>
<keyword evidence="11" id="KW-0664">Pyridoxine biosynthesis</keyword>
<dbReference type="SUPFAM" id="SSF50475">
    <property type="entry name" value="FMN-binding split barrel"/>
    <property type="match status" value="1"/>
</dbReference>
<dbReference type="WBParaSite" id="ASIM_0001181601-mRNA-1">
    <property type="protein sequence ID" value="ASIM_0001181601-mRNA-1"/>
    <property type="gene ID" value="ASIM_0001181601"/>
</dbReference>
<comment type="pathway">
    <text evidence="4">Cofactor metabolism; pyridoxal 5'-phosphate salvage; pyridoxal 5'-phosphate from pyridoxine 5'-phosphate: step 1/1.</text>
</comment>
<comment type="function">
    <text evidence="2">Catalyzes the oxidation of either pyridoxine 5'-phosphate (PNP) or pyridoxamine 5'-phosphate (PMP) into pyridoxal 5'-phosphate (PLP).</text>
</comment>
<evidence type="ECO:0000256" key="1">
    <source>
        <dbReference type="ARBA" id="ARBA00001917"/>
    </source>
</evidence>
<feature type="domain" description="Pyridoxine 5'-phosphate oxidase dimerisation C-terminal" evidence="17">
    <location>
        <begin position="180"/>
        <end position="220"/>
    </location>
</feature>
<comment type="catalytic activity">
    <reaction evidence="13">
        <text>pyridoxine 5'-phosphate + O2 = pyridoxal 5'-phosphate + H2O2</text>
        <dbReference type="Rhea" id="RHEA:15149"/>
        <dbReference type="ChEBI" id="CHEBI:15379"/>
        <dbReference type="ChEBI" id="CHEBI:16240"/>
        <dbReference type="ChEBI" id="CHEBI:58589"/>
        <dbReference type="ChEBI" id="CHEBI:597326"/>
        <dbReference type="EC" id="1.4.3.5"/>
    </reaction>
    <physiologicalReaction direction="left-to-right" evidence="13">
        <dbReference type="Rhea" id="RHEA:15150"/>
    </physiologicalReaction>
</comment>
<dbReference type="GO" id="GO:0004733">
    <property type="term" value="F:pyridoxamine phosphate oxidase activity"/>
    <property type="evidence" value="ECO:0007669"/>
    <property type="project" value="UniProtKB-EC"/>
</dbReference>
<evidence type="ECO:0000256" key="2">
    <source>
        <dbReference type="ARBA" id="ARBA00003691"/>
    </source>
</evidence>
<evidence type="ECO:0000256" key="5">
    <source>
        <dbReference type="ARBA" id="ARBA00007301"/>
    </source>
</evidence>
<dbReference type="Proteomes" id="UP000267096">
    <property type="component" value="Unassembled WGS sequence"/>
</dbReference>
<organism evidence="20">
    <name type="scientific">Anisakis simplex</name>
    <name type="common">Herring worm</name>
    <dbReference type="NCBI Taxonomy" id="6269"/>
    <lineage>
        <taxon>Eukaryota</taxon>
        <taxon>Metazoa</taxon>
        <taxon>Ecdysozoa</taxon>
        <taxon>Nematoda</taxon>
        <taxon>Chromadorea</taxon>
        <taxon>Rhabditida</taxon>
        <taxon>Spirurina</taxon>
        <taxon>Ascaridomorpha</taxon>
        <taxon>Ascaridoidea</taxon>
        <taxon>Anisakidae</taxon>
        <taxon>Anisakis</taxon>
        <taxon>Anisakis simplex complex</taxon>
    </lineage>
</organism>
<evidence type="ECO:0000313" key="19">
    <source>
        <dbReference type="Proteomes" id="UP000267096"/>
    </source>
</evidence>
<evidence type="ECO:0000256" key="3">
    <source>
        <dbReference type="ARBA" id="ARBA00004738"/>
    </source>
</evidence>
<keyword evidence="10" id="KW-0560">Oxidoreductase</keyword>
<dbReference type="PANTHER" id="PTHR10851:SF0">
    <property type="entry name" value="PYRIDOXINE-5'-PHOSPHATE OXIDASE"/>
    <property type="match status" value="1"/>
</dbReference>
<evidence type="ECO:0000256" key="15">
    <source>
        <dbReference type="ARBA" id="ARBA00077914"/>
    </source>
</evidence>
<evidence type="ECO:0000256" key="4">
    <source>
        <dbReference type="ARBA" id="ARBA00005037"/>
    </source>
</evidence>
<comment type="subunit">
    <text evidence="6">Homodimer.</text>
</comment>
<gene>
    <name evidence="18" type="ORF">ASIM_LOCUS11282</name>
</gene>
<dbReference type="InterPro" id="IPR011576">
    <property type="entry name" value="Pyridox_Oxase_N"/>
</dbReference>
<dbReference type="InterPro" id="IPR012349">
    <property type="entry name" value="Split_barrel_FMN-bd"/>
</dbReference>
<reference evidence="20" key="1">
    <citation type="submission" date="2017-02" db="UniProtKB">
        <authorList>
            <consortium name="WormBaseParasite"/>
        </authorList>
    </citation>
    <scope>IDENTIFICATION</scope>
</reference>
<dbReference type="Gene3D" id="2.30.110.10">
    <property type="entry name" value="Electron Transport, Fmn-binding Protein, Chain A"/>
    <property type="match status" value="1"/>
</dbReference>
<evidence type="ECO:0000256" key="11">
    <source>
        <dbReference type="ARBA" id="ARBA00023096"/>
    </source>
</evidence>
<evidence type="ECO:0000259" key="17">
    <source>
        <dbReference type="Pfam" id="PF10590"/>
    </source>
</evidence>
<name>A0A0M3JUG3_ANISI</name>
<feature type="domain" description="Pyridoxamine 5'-phosphate oxidase N-terminal" evidence="16">
    <location>
        <begin position="48"/>
        <end position="158"/>
    </location>
</feature>
<protein>
    <recommendedName>
        <fullName evidence="14">Pyridoxine-5'-phosphate oxidase</fullName>
        <ecNumber evidence="7">1.4.3.5</ecNumber>
    </recommendedName>
    <alternativeName>
        <fullName evidence="15">Pyridoxamine-phosphate oxidase</fullName>
    </alternativeName>
</protein>
<dbReference type="PROSITE" id="PS01064">
    <property type="entry name" value="PYRIDOX_OXIDASE"/>
    <property type="match status" value="1"/>
</dbReference>
<comment type="similarity">
    <text evidence="5">Belongs to the pyridoxamine 5'-phosphate oxidase family.</text>
</comment>